<comment type="caution">
    <text evidence="2">The sequence shown here is derived from an EMBL/GenBank/DDBJ whole genome shotgun (WGS) entry which is preliminary data.</text>
</comment>
<organism evidence="2 3">
    <name type="scientific">Batillaria attramentaria</name>
    <dbReference type="NCBI Taxonomy" id="370345"/>
    <lineage>
        <taxon>Eukaryota</taxon>
        <taxon>Metazoa</taxon>
        <taxon>Spiralia</taxon>
        <taxon>Lophotrochozoa</taxon>
        <taxon>Mollusca</taxon>
        <taxon>Gastropoda</taxon>
        <taxon>Caenogastropoda</taxon>
        <taxon>Sorbeoconcha</taxon>
        <taxon>Cerithioidea</taxon>
        <taxon>Batillariidae</taxon>
        <taxon>Batillaria</taxon>
    </lineage>
</organism>
<dbReference type="AlphaFoldDB" id="A0ABD0LLD5"/>
<dbReference type="InterPro" id="IPR040350">
    <property type="entry name" value="TMEM272"/>
</dbReference>
<evidence type="ECO:0000313" key="2">
    <source>
        <dbReference type="EMBL" id="KAK7499794.1"/>
    </source>
</evidence>
<gene>
    <name evidence="2" type="ORF">BaRGS_00008885</name>
</gene>
<feature type="transmembrane region" description="Helical" evidence="1">
    <location>
        <begin position="33"/>
        <end position="58"/>
    </location>
</feature>
<keyword evidence="1" id="KW-0472">Membrane</keyword>
<reference evidence="2 3" key="1">
    <citation type="journal article" date="2023" name="Sci. Data">
        <title>Genome assembly of the Korean intertidal mud-creeper Batillaria attramentaria.</title>
        <authorList>
            <person name="Patra A.K."/>
            <person name="Ho P.T."/>
            <person name="Jun S."/>
            <person name="Lee S.J."/>
            <person name="Kim Y."/>
            <person name="Won Y.J."/>
        </authorList>
    </citation>
    <scope>NUCLEOTIDE SEQUENCE [LARGE SCALE GENOMIC DNA]</scope>
    <source>
        <strain evidence="2">Wonlab-2016</strain>
    </source>
</reference>
<feature type="transmembrane region" description="Helical" evidence="1">
    <location>
        <begin position="148"/>
        <end position="171"/>
    </location>
</feature>
<feature type="transmembrane region" description="Helical" evidence="1">
    <location>
        <begin position="70"/>
        <end position="90"/>
    </location>
</feature>
<feature type="transmembrane region" description="Helical" evidence="1">
    <location>
        <begin position="102"/>
        <end position="128"/>
    </location>
</feature>
<keyword evidence="1" id="KW-1133">Transmembrane helix</keyword>
<accession>A0ABD0LLD5</accession>
<proteinExistence type="predicted"/>
<dbReference type="PANTHER" id="PTHR33444:SF2">
    <property type="entry name" value="MARVEL DOMAIN-CONTAINING PROTEIN"/>
    <property type="match status" value="1"/>
</dbReference>
<protein>
    <submittedName>
        <fullName evidence="2">Uncharacterized protein</fullName>
    </submittedName>
</protein>
<sequence>MSVNTRRISEDEQLLPPASYKRNSQTPIDEDSVGSFCCTILCLLATLALSIAMLYMGAKYLHDCPAQPNIPIYLVVFGVFGTLGNFIAILRQCRCREDDEDCILKCVVWLINVFLVAWFIAGSVWIYTTSYDSTDPSKDNYCDPTLHTFAYWVITPVNIVLGVLLGCYCIYINCLSK</sequence>
<dbReference type="PANTHER" id="PTHR33444">
    <property type="entry name" value="SI:DKEY-19B23.12-RELATED"/>
    <property type="match status" value="1"/>
</dbReference>
<keyword evidence="3" id="KW-1185">Reference proteome</keyword>
<evidence type="ECO:0000256" key="1">
    <source>
        <dbReference type="SAM" id="Phobius"/>
    </source>
</evidence>
<dbReference type="EMBL" id="JACVVK020000041">
    <property type="protein sequence ID" value="KAK7499794.1"/>
    <property type="molecule type" value="Genomic_DNA"/>
</dbReference>
<evidence type="ECO:0000313" key="3">
    <source>
        <dbReference type="Proteomes" id="UP001519460"/>
    </source>
</evidence>
<name>A0ABD0LLD5_9CAEN</name>
<dbReference type="Proteomes" id="UP001519460">
    <property type="component" value="Unassembled WGS sequence"/>
</dbReference>
<keyword evidence="1" id="KW-0812">Transmembrane</keyword>